<keyword evidence="2" id="KW-1185">Reference proteome</keyword>
<reference evidence="1" key="1">
    <citation type="journal article" date="2014" name="Int. J. Syst. Evol. Microbiol.">
        <title>Complete genome sequence of Corynebacterium casei LMG S-19264T (=DSM 44701T), isolated from a smear-ripened cheese.</title>
        <authorList>
            <consortium name="US DOE Joint Genome Institute (JGI-PGF)"/>
            <person name="Walter F."/>
            <person name="Albersmeier A."/>
            <person name="Kalinowski J."/>
            <person name="Ruckert C."/>
        </authorList>
    </citation>
    <scope>NUCLEOTIDE SEQUENCE</scope>
    <source>
        <strain evidence="1">VKM Ac-2007</strain>
    </source>
</reference>
<proteinExistence type="predicted"/>
<evidence type="ECO:0000313" key="1">
    <source>
        <dbReference type="EMBL" id="GLK08690.1"/>
    </source>
</evidence>
<gene>
    <name evidence="1" type="ORF">GCM10017600_20950</name>
</gene>
<organism evidence="1 2">
    <name type="scientific">Streptosporangium carneum</name>
    <dbReference type="NCBI Taxonomy" id="47481"/>
    <lineage>
        <taxon>Bacteria</taxon>
        <taxon>Bacillati</taxon>
        <taxon>Actinomycetota</taxon>
        <taxon>Actinomycetes</taxon>
        <taxon>Streptosporangiales</taxon>
        <taxon>Streptosporangiaceae</taxon>
        <taxon>Streptosporangium</taxon>
    </lineage>
</organism>
<name>A0A9W6I0F3_9ACTN</name>
<accession>A0A9W6I0F3</accession>
<evidence type="ECO:0000313" key="2">
    <source>
        <dbReference type="Proteomes" id="UP001143474"/>
    </source>
</evidence>
<comment type="caution">
    <text evidence="1">The sequence shown here is derived from an EMBL/GenBank/DDBJ whole genome shotgun (WGS) entry which is preliminary data.</text>
</comment>
<reference evidence="1" key="2">
    <citation type="submission" date="2023-01" db="EMBL/GenBank/DDBJ databases">
        <authorList>
            <person name="Sun Q."/>
            <person name="Evtushenko L."/>
        </authorList>
    </citation>
    <scope>NUCLEOTIDE SEQUENCE</scope>
    <source>
        <strain evidence="1">VKM Ac-2007</strain>
    </source>
</reference>
<sequence length="185" mass="19886">MIGSRWGAGAAVALVLLGSGCAVTPGPSITKKEAMTVIDGYLQETFRAVPVPSPFTLVRPLLTTSCEYFLDSGGTGQITPGVEYLTESVGEKKARKYLADVAAYWQGRPGVRVEWYIRGDGARDGVEIKFERLGNYWLHINYYSPPGVEKLNVLGGLSDCIWENGTAPPTPDVLDPSFLDPSSGG</sequence>
<dbReference type="EMBL" id="BSEV01000003">
    <property type="protein sequence ID" value="GLK08690.1"/>
    <property type="molecule type" value="Genomic_DNA"/>
</dbReference>
<dbReference type="PROSITE" id="PS51257">
    <property type="entry name" value="PROKAR_LIPOPROTEIN"/>
    <property type="match status" value="1"/>
</dbReference>
<evidence type="ECO:0008006" key="3">
    <source>
        <dbReference type="Google" id="ProtNLM"/>
    </source>
</evidence>
<dbReference type="AlphaFoldDB" id="A0A9W6I0F3"/>
<protein>
    <recommendedName>
        <fullName evidence="3">Lipoprotein</fullName>
    </recommendedName>
</protein>
<dbReference type="RefSeq" id="WP_271217185.1">
    <property type="nucleotide sequence ID" value="NZ_BAAAVD010000003.1"/>
</dbReference>
<dbReference type="Proteomes" id="UP001143474">
    <property type="component" value="Unassembled WGS sequence"/>
</dbReference>